<accession>A0AA88HBF8</accession>
<gene>
    <name evidence="1" type="ORF">QYM36_018938</name>
</gene>
<protein>
    <submittedName>
        <fullName evidence="1">Uncharacterized protein</fullName>
    </submittedName>
</protein>
<sequence>MNIRNKKFREKGLKQGIPPVRMSLTVNAAYKKRLECEVQEYFLAPPEVHDANIKGFKTFIYKVFKGQYIRMEDVNDQEEYGVKRAFFVPNDVFNPENAPTTGLEYLRKVM</sequence>
<name>A0AA88HBF8_ARTSF</name>
<reference evidence="1" key="1">
    <citation type="submission" date="2023-07" db="EMBL/GenBank/DDBJ databases">
        <title>Chromosome-level genome assembly of Artemia franciscana.</title>
        <authorList>
            <person name="Jo E."/>
        </authorList>
    </citation>
    <scope>NUCLEOTIDE SEQUENCE</scope>
    <source>
        <tissue evidence="1">Whole body</tissue>
    </source>
</reference>
<evidence type="ECO:0000313" key="1">
    <source>
        <dbReference type="EMBL" id="KAK2702451.1"/>
    </source>
</evidence>
<organism evidence="1 2">
    <name type="scientific">Artemia franciscana</name>
    <name type="common">Brine shrimp</name>
    <name type="synonym">Artemia sanfranciscana</name>
    <dbReference type="NCBI Taxonomy" id="6661"/>
    <lineage>
        <taxon>Eukaryota</taxon>
        <taxon>Metazoa</taxon>
        <taxon>Ecdysozoa</taxon>
        <taxon>Arthropoda</taxon>
        <taxon>Crustacea</taxon>
        <taxon>Branchiopoda</taxon>
        <taxon>Anostraca</taxon>
        <taxon>Artemiidae</taxon>
        <taxon>Artemia</taxon>
    </lineage>
</organism>
<dbReference type="EMBL" id="JAVRJZ010000340">
    <property type="protein sequence ID" value="KAK2702451.1"/>
    <property type="molecule type" value="Genomic_DNA"/>
</dbReference>
<dbReference type="AlphaFoldDB" id="A0AA88HBF8"/>
<proteinExistence type="predicted"/>
<comment type="caution">
    <text evidence="1">The sequence shown here is derived from an EMBL/GenBank/DDBJ whole genome shotgun (WGS) entry which is preliminary data.</text>
</comment>
<dbReference type="Proteomes" id="UP001187531">
    <property type="component" value="Unassembled WGS sequence"/>
</dbReference>
<keyword evidence="2" id="KW-1185">Reference proteome</keyword>
<evidence type="ECO:0000313" key="2">
    <source>
        <dbReference type="Proteomes" id="UP001187531"/>
    </source>
</evidence>